<evidence type="ECO:0000313" key="3">
    <source>
        <dbReference type="Proteomes" id="UP000092498"/>
    </source>
</evidence>
<keyword evidence="3" id="KW-1185">Reference proteome</keyword>
<dbReference type="KEGG" id="cbot:ATE48_17900"/>
<protein>
    <submittedName>
        <fullName evidence="2">Uncharacterized protein</fullName>
    </submittedName>
</protein>
<proteinExistence type="predicted"/>
<sequence>MFRSLIVIAALGLAACAAPAANPVVHVPAPSADLACNAGDVRQCPAGGCTGENPGEQSTLYISLEVPARGGAGRFCIATGCEDATFTARPTNSGFGYIMRTNDRTEYAAALDIAPDERTFTLSQANDGAPSTWTGQCSVAGS</sequence>
<dbReference type="STRING" id="1759059.ATE48_17900"/>
<feature type="chain" id="PRO_5008519015" evidence="1">
    <location>
        <begin position="21"/>
        <end position="142"/>
    </location>
</feature>
<gene>
    <name evidence="2" type="ORF">ATE48_17900</name>
</gene>
<accession>A0A1B1AM45</accession>
<dbReference type="Proteomes" id="UP000092498">
    <property type="component" value="Chromosome"/>
</dbReference>
<evidence type="ECO:0000313" key="2">
    <source>
        <dbReference type="EMBL" id="ANP47639.1"/>
    </source>
</evidence>
<dbReference type="EMBL" id="CP013244">
    <property type="protein sequence ID" value="ANP47639.1"/>
    <property type="molecule type" value="Genomic_DNA"/>
</dbReference>
<dbReference type="InParanoid" id="A0A1B1AM45"/>
<reference evidence="2 3" key="1">
    <citation type="submission" date="2015-11" db="EMBL/GenBank/DDBJ databases">
        <title>Whole-Genome Sequence of Candidatus Oderbacter manganicum from the National Park Lower Oder Valley, Germany.</title>
        <authorList>
            <person name="Braun B."/>
            <person name="Liere K."/>
            <person name="Szewzyk U."/>
        </authorList>
    </citation>
    <scope>NUCLEOTIDE SEQUENCE [LARGE SCALE GENOMIC DNA]</scope>
    <source>
        <strain evidence="2 3">OTSz_A_272</strain>
    </source>
</reference>
<feature type="signal peptide" evidence="1">
    <location>
        <begin position="1"/>
        <end position="20"/>
    </location>
</feature>
<dbReference type="RefSeq" id="WP_066773962.1">
    <property type="nucleotide sequence ID" value="NZ_CP013244.1"/>
</dbReference>
<organism evidence="2 3">
    <name type="scientific">Candidatus Viadribacter manganicus</name>
    <dbReference type="NCBI Taxonomy" id="1759059"/>
    <lineage>
        <taxon>Bacteria</taxon>
        <taxon>Pseudomonadati</taxon>
        <taxon>Pseudomonadota</taxon>
        <taxon>Alphaproteobacteria</taxon>
        <taxon>Hyphomonadales</taxon>
        <taxon>Hyphomonadaceae</taxon>
        <taxon>Candidatus Viadribacter</taxon>
    </lineage>
</organism>
<keyword evidence="1" id="KW-0732">Signal</keyword>
<dbReference type="PROSITE" id="PS51257">
    <property type="entry name" value="PROKAR_LIPOPROTEIN"/>
    <property type="match status" value="1"/>
</dbReference>
<name>A0A1B1AM45_9PROT</name>
<evidence type="ECO:0000256" key="1">
    <source>
        <dbReference type="SAM" id="SignalP"/>
    </source>
</evidence>
<dbReference type="AlphaFoldDB" id="A0A1B1AM45"/>